<dbReference type="InterPro" id="IPR036761">
    <property type="entry name" value="TTHA0802/YceI-like_sf"/>
</dbReference>
<dbReference type="PANTHER" id="PTHR34406">
    <property type="entry name" value="PROTEIN YCEI"/>
    <property type="match status" value="1"/>
</dbReference>
<dbReference type="SMART" id="SM00867">
    <property type="entry name" value="YceI"/>
    <property type="match status" value="1"/>
</dbReference>
<organism evidence="3">
    <name type="scientific">Streptomyces sp. NBC_00119</name>
    <dbReference type="NCBI Taxonomy" id="2975659"/>
    <lineage>
        <taxon>Bacteria</taxon>
        <taxon>Bacillati</taxon>
        <taxon>Actinomycetota</taxon>
        <taxon>Actinomycetes</taxon>
        <taxon>Kitasatosporales</taxon>
        <taxon>Streptomycetaceae</taxon>
        <taxon>Streptomyces</taxon>
    </lineage>
</organism>
<accession>A0AAU1U3S7</accession>
<proteinExistence type="inferred from homology"/>
<dbReference type="AlphaFoldDB" id="A0AAU1U3S7"/>
<evidence type="ECO:0000256" key="1">
    <source>
        <dbReference type="ARBA" id="ARBA00008812"/>
    </source>
</evidence>
<evidence type="ECO:0000259" key="2">
    <source>
        <dbReference type="SMART" id="SM00867"/>
    </source>
</evidence>
<dbReference type="EMBL" id="CP108195">
    <property type="protein sequence ID" value="WTS12511.1"/>
    <property type="molecule type" value="Genomic_DNA"/>
</dbReference>
<dbReference type="InterPro" id="IPR007372">
    <property type="entry name" value="Lipid/polyisoprenoid-bd_YceI"/>
</dbReference>
<reference evidence="3" key="1">
    <citation type="submission" date="2022-10" db="EMBL/GenBank/DDBJ databases">
        <title>The complete genomes of actinobacterial strains from the NBC collection.</title>
        <authorList>
            <person name="Joergensen T.S."/>
            <person name="Alvarez Arevalo M."/>
            <person name="Sterndorff E.B."/>
            <person name="Faurdal D."/>
            <person name="Vuksanovic O."/>
            <person name="Mourched A.-S."/>
            <person name="Charusanti P."/>
            <person name="Shaw S."/>
            <person name="Blin K."/>
            <person name="Weber T."/>
        </authorList>
    </citation>
    <scope>NUCLEOTIDE SEQUENCE</scope>
    <source>
        <strain evidence="3">NBC_00119</strain>
    </source>
</reference>
<protein>
    <submittedName>
        <fullName evidence="3">YceI family protein</fullName>
    </submittedName>
</protein>
<dbReference type="Pfam" id="PF04264">
    <property type="entry name" value="YceI"/>
    <property type="match status" value="1"/>
</dbReference>
<gene>
    <name evidence="3" type="ORF">OHU69_16585</name>
</gene>
<name>A0AAU1U3S7_9ACTN</name>
<dbReference type="Gene3D" id="2.40.128.110">
    <property type="entry name" value="Lipid/polyisoprenoid-binding, YceI-like"/>
    <property type="match status" value="1"/>
</dbReference>
<dbReference type="SUPFAM" id="SSF101874">
    <property type="entry name" value="YceI-like"/>
    <property type="match status" value="1"/>
</dbReference>
<comment type="similarity">
    <text evidence="1">Belongs to the UPF0312 family.</text>
</comment>
<evidence type="ECO:0000313" key="3">
    <source>
        <dbReference type="EMBL" id="WTS12511.1"/>
    </source>
</evidence>
<dbReference type="PANTHER" id="PTHR34406:SF1">
    <property type="entry name" value="PROTEIN YCEI"/>
    <property type="match status" value="1"/>
</dbReference>
<sequence>MSLTEPHTRPVPADLAGAWTLEPSASSFEFTGRHFLLLPVTGSMPVRSGAAELDGDGRLGHLDVALDAAGFTTGNPRRDDAVRGPAFLDTERHPLLRFDGEALAAGEPWTVSGLLSVKGRAVQLVLTVDEVVPEGARTVVRASATVDRHACGVSAMRAMVGPRLRVRVTAVFVRA</sequence>
<feature type="domain" description="Lipid/polyisoprenoid-binding YceI-like" evidence="2">
    <location>
        <begin position="18"/>
        <end position="173"/>
    </location>
</feature>